<feature type="signal peptide" evidence="1">
    <location>
        <begin position="1"/>
        <end position="21"/>
    </location>
</feature>
<evidence type="ECO:0000313" key="2">
    <source>
        <dbReference type="EMBL" id="KAF2148962.1"/>
    </source>
</evidence>
<proteinExistence type="predicted"/>
<keyword evidence="1" id="KW-0732">Signal</keyword>
<dbReference type="AlphaFoldDB" id="A0A9P4MDK0"/>
<protein>
    <submittedName>
        <fullName evidence="2">Uncharacterized protein</fullName>
    </submittedName>
</protein>
<comment type="caution">
    <text evidence="2">The sequence shown here is derived from an EMBL/GenBank/DDBJ whole genome shotgun (WGS) entry which is preliminary data.</text>
</comment>
<dbReference type="Proteomes" id="UP000799439">
    <property type="component" value="Unassembled WGS sequence"/>
</dbReference>
<name>A0A9P4MDK0_9PEZI</name>
<feature type="non-terminal residue" evidence="2">
    <location>
        <position position="64"/>
    </location>
</feature>
<organism evidence="2 3">
    <name type="scientific">Myriangium duriaei CBS 260.36</name>
    <dbReference type="NCBI Taxonomy" id="1168546"/>
    <lineage>
        <taxon>Eukaryota</taxon>
        <taxon>Fungi</taxon>
        <taxon>Dikarya</taxon>
        <taxon>Ascomycota</taxon>
        <taxon>Pezizomycotina</taxon>
        <taxon>Dothideomycetes</taxon>
        <taxon>Dothideomycetidae</taxon>
        <taxon>Myriangiales</taxon>
        <taxon>Myriangiaceae</taxon>
        <taxon>Myriangium</taxon>
    </lineage>
</organism>
<evidence type="ECO:0000256" key="1">
    <source>
        <dbReference type="SAM" id="SignalP"/>
    </source>
</evidence>
<dbReference type="EMBL" id="ML996092">
    <property type="protein sequence ID" value="KAF2148962.1"/>
    <property type="molecule type" value="Genomic_DNA"/>
</dbReference>
<accession>A0A9P4MDK0</accession>
<keyword evidence="3" id="KW-1185">Reference proteome</keyword>
<gene>
    <name evidence="2" type="ORF">K461DRAFT_282441</name>
</gene>
<evidence type="ECO:0000313" key="3">
    <source>
        <dbReference type="Proteomes" id="UP000799439"/>
    </source>
</evidence>
<reference evidence="2" key="1">
    <citation type="journal article" date="2020" name="Stud. Mycol.">
        <title>101 Dothideomycetes genomes: a test case for predicting lifestyles and emergence of pathogens.</title>
        <authorList>
            <person name="Haridas S."/>
            <person name="Albert R."/>
            <person name="Binder M."/>
            <person name="Bloem J."/>
            <person name="Labutti K."/>
            <person name="Salamov A."/>
            <person name="Andreopoulos B."/>
            <person name="Baker S."/>
            <person name="Barry K."/>
            <person name="Bills G."/>
            <person name="Bluhm B."/>
            <person name="Cannon C."/>
            <person name="Castanera R."/>
            <person name="Culley D."/>
            <person name="Daum C."/>
            <person name="Ezra D."/>
            <person name="Gonzalez J."/>
            <person name="Henrissat B."/>
            <person name="Kuo A."/>
            <person name="Liang C."/>
            <person name="Lipzen A."/>
            <person name="Lutzoni F."/>
            <person name="Magnuson J."/>
            <person name="Mondo S."/>
            <person name="Nolan M."/>
            <person name="Ohm R."/>
            <person name="Pangilinan J."/>
            <person name="Park H.-J."/>
            <person name="Ramirez L."/>
            <person name="Alfaro M."/>
            <person name="Sun H."/>
            <person name="Tritt A."/>
            <person name="Yoshinaga Y."/>
            <person name="Zwiers L.-H."/>
            <person name="Turgeon B."/>
            <person name="Goodwin S."/>
            <person name="Spatafora J."/>
            <person name="Crous P."/>
            <person name="Grigoriev I."/>
        </authorList>
    </citation>
    <scope>NUCLEOTIDE SEQUENCE</scope>
    <source>
        <strain evidence="2">CBS 260.36</strain>
    </source>
</reference>
<feature type="chain" id="PRO_5040460519" evidence="1">
    <location>
        <begin position="22"/>
        <end position="64"/>
    </location>
</feature>
<sequence length="64" mass="7060">MCASRSQLLLVLFTLLAFASARPIVKINTTLSPLHQRSNGPCLWDGSFASAFSYYMSLCDDSEN</sequence>